<dbReference type="EMBL" id="DS566028">
    <property type="status" value="NOT_ANNOTATED_CDS"/>
    <property type="molecule type" value="Genomic_DNA"/>
</dbReference>
<dbReference type="GO" id="GO:0003254">
    <property type="term" value="P:regulation of membrane depolarization"/>
    <property type="evidence" value="ECO:0000318"/>
    <property type="project" value="GO_Central"/>
</dbReference>
<reference evidence="3" key="2">
    <citation type="submission" date="2015-06" db="UniProtKB">
        <authorList>
            <consortium name="EnsemblProtists"/>
        </authorList>
    </citation>
    <scope>IDENTIFICATION</scope>
    <source>
        <strain evidence="3">Pr102</strain>
    </source>
</reference>
<dbReference type="Gene3D" id="2.60.120.10">
    <property type="entry name" value="Jelly Rolls"/>
    <property type="match status" value="1"/>
</dbReference>
<keyword evidence="1" id="KW-0472">Membrane</keyword>
<dbReference type="HOGENOM" id="CLU_007359_3_0_1"/>
<dbReference type="InterPro" id="IPR018490">
    <property type="entry name" value="cNMP-bd_dom_sf"/>
</dbReference>
<dbReference type="AlphaFoldDB" id="H3GP53"/>
<evidence type="ECO:0000259" key="2">
    <source>
        <dbReference type="PROSITE" id="PS50042"/>
    </source>
</evidence>
<name>H3GP53_PHYRM</name>
<protein>
    <recommendedName>
        <fullName evidence="2">Cyclic nucleotide-binding domain-containing protein</fullName>
    </recommendedName>
</protein>
<sequence length="768" mass="85921">MARFQIRQLQRTPSSMTLEMEAGSTTSRGFIAGFSNDYAATPPGGLTARTPRAQARNTSDHVSSVVADLGPRTGSFLYFGEQSSFDAALSHPPLESGTSSAQLTEQLNLARGGLQGHRRYPNTFRTSILGRLHEWKRGLAKPLSPYSKMSQARYATILVPTVIYVLYRPLQLAFPDQHQHFPIDAVVAATLGLDVLMTLHTGYVTETGAIILSHWLIIGHYAKTRFVLDLLVLLSLLAHVSLDASTHKWISFAIDVLTMERLAYITHFVRMIWAIRANQSGSGNKLWAWLLYSRYSHLFRIAGIVVVVICIAHYIACIWALLLDEGNGFQDTEASWSEKYSSSFYAALLLMQGEGVPTDTAAQNMFASLSVVLGSIVLAVIFGHVAVLVADFNANTTGYQRKREEVYAMTAKLQLPVPLRERIHEYYEHLWHEYECLDGEIVQFSKGLSHSLGLEVVLFKYMEVVMHVPFWKDCTPDFQKQLMLRLDVRVYLPNDFIMRQGEVDDEFYMVNRGYCELGRDKNRFERVTTTTLPRTGFIVGRSNSGRRRTISAGGDQMDDGPRQSTYELDAAQRRYYRNGGRDGMGNEVLISRGQAFGDMALLMNYQRAADVRAVTHVEMCVLSRDCFQAVLTRYPDDRRKVVVDMLASYMQSYEVSKARCPLLELVRKVYSAEAIEKACAKVGGPPPLLPPVLTVRQAAERIYTAINVESTDATLKFGVGVNIRDKLLLGLRGKLQMRLGTITFTKALAAKAPATVLASTLEARVTPF</sequence>
<dbReference type="PANTHER" id="PTHR45689:SF5">
    <property type="entry name" value="I[[H]] CHANNEL, ISOFORM E"/>
    <property type="match status" value="1"/>
</dbReference>
<dbReference type="GO" id="GO:0071805">
    <property type="term" value="P:potassium ion transmembrane transport"/>
    <property type="evidence" value="ECO:0000318"/>
    <property type="project" value="GO_Central"/>
</dbReference>
<dbReference type="PROSITE" id="PS50042">
    <property type="entry name" value="CNMP_BINDING_3"/>
    <property type="match status" value="1"/>
</dbReference>
<keyword evidence="4" id="KW-1185">Reference proteome</keyword>
<dbReference type="SUPFAM" id="SSF81324">
    <property type="entry name" value="Voltage-gated potassium channels"/>
    <property type="match status" value="1"/>
</dbReference>
<dbReference type="GO" id="GO:0035725">
    <property type="term" value="P:sodium ion transmembrane transport"/>
    <property type="evidence" value="ECO:0000318"/>
    <property type="project" value="GO_Central"/>
</dbReference>
<reference evidence="4" key="1">
    <citation type="journal article" date="2006" name="Science">
        <title>Phytophthora genome sequences uncover evolutionary origins and mechanisms of pathogenesis.</title>
        <authorList>
            <person name="Tyler B.M."/>
            <person name="Tripathy S."/>
            <person name="Zhang X."/>
            <person name="Dehal P."/>
            <person name="Jiang R.H."/>
            <person name="Aerts A."/>
            <person name="Arredondo F.D."/>
            <person name="Baxter L."/>
            <person name="Bensasson D."/>
            <person name="Beynon J.L."/>
            <person name="Chapman J."/>
            <person name="Damasceno C.M."/>
            <person name="Dorrance A.E."/>
            <person name="Dou D."/>
            <person name="Dickerman A.W."/>
            <person name="Dubchak I.L."/>
            <person name="Garbelotto M."/>
            <person name="Gijzen M."/>
            <person name="Gordon S.G."/>
            <person name="Govers F."/>
            <person name="Grunwald N.J."/>
            <person name="Huang W."/>
            <person name="Ivors K.L."/>
            <person name="Jones R.W."/>
            <person name="Kamoun S."/>
            <person name="Krampis K."/>
            <person name="Lamour K.H."/>
            <person name="Lee M.K."/>
            <person name="McDonald W.H."/>
            <person name="Medina M."/>
            <person name="Meijer H.J."/>
            <person name="Nordberg E.K."/>
            <person name="Maclean D.J."/>
            <person name="Ospina-Giraldo M.D."/>
            <person name="Morris P.F."/>
            <person name="Phuntumart V."/>
            <person name="Putnam N.H."/>
            <person name="Rash S."/>
            <person name="Rose J.K."/>
            <person name="Sakihama Y."/>
            <person name="Salamov A.A."/>
            <person name="Savidor A."/>
            <person name="Scheuring C.F."/>
            <person name="Smith B.M."/>
            <person name="Sobral B.W."/>
            <person name="Terry A."/>
            <person name="Torto-Alalibo T.A."/>
            <person name="Win J."/>
            <person name="Xu Z."/>
            <person name="Zhang H."/>
            <person name="Grigoriev I.V."/>
            <person name="Rokhsar D.S."/>
            <person name="Boore J.L."/>
        </authorList>
    </citation>
    <scope>NUCLEOTIDE SEQUENCE [LARGE SCALE GENOMIC DNA]</scope>
    <source>
        <strain evidence="4">Pr102</strain>
    </source>
</reference>
<dbReference type="Proteomes" id="UP000005238">
    <property type="component" value="Unassembled WGS sequence"/>
</dbReference>
<dbReference type="InParanoid" id="H3GP53"/>
<dbReference type="Pfam" id="PF00027">
    <property type="entry name" value="cNMP_binding"/>
    <property type="match status" value="1"/>
</dbReference>
<dbReference type="GO" id="GO:0098855">
    <property type="term" value="C:HCN channel complex"/>
    <property type="evidence" value="ECO:0000318"/>
    <property type="project" value="GO_Central"/>
</dbReference>
<feature type="transmembrane region" description="Helical" evidence="1">
    <location>
        <begin position="366"/>
        <end position="392"/>
    </location>
</feature>
<dbReference type="CDD" id="cd00038">
    <property type="entry name" value="CAP_ED"/>
    <property type="match status" value="1"/>
</dbReference>
<dbReference type="eggNOG" id="KOG0500">
    <property type="taxonomic scope" value="Eukaryota"/>
</dbReference>
<keyword evidence="1" id="KW-0812">Transmembrane</keyword>
<dbReference type="PANTHER" id="PTHR45689">
    <property type="entry name" value="I[[H]] CHANNEL, ISOFORM E"/>
    <property type="match status" value="1"/>
</dbReference>
<dbReference type="InterPro" id="IPR051413">
    <property type="entry name" value="K/Na_HCN_channel"/>
</dbReference>
<dbReference type="STRING" id="164328.H3GP53"/>
<evidence type="ECO:0000313" key="3">
    <source>
        <dbReference type="EnsemblProtists" id="Phyra78444"/>
    </source>
</evidence>
<dbReference type="InterPro" id="IPR000595">
    <property type="entry name" value="cNMP-bd_dom"/>
</dbReference>
<dbReference type="SUPFAM" id="SSF51206">
    <property type="entry name" value="cAMP-binding domain-like"/>
    <property type="match status" value="1"/>
</dbReference>
<evidence type="ECO:0000256" key="1">
    <source>
        <dbReference type="SAM" id="Phobius"/>
    </source>
</evidence>
<keyword evidence="1" id="KW-1133">Transmembrane helix</keyword>
<evidence type="ECO:0000313" key="4">
    <source>
        <dbReference type="Proteomes" id="UP000005238"/>
    </source>
</evidence>
<dbReference type="EnsemblProtists" id="Phyra78444">
    <property type="protein sequence ID" value="Phyra78444"/>
    <property type="gene ID" value="Phyra78444"/>
</dbReference>
<dbReference type="OMA" id="WHEYEYL"/>
<dbReference type="VEuPathDB" id="FungiDB:KRP23_4153"/>
<accession>H3GP53</accession>
<organism evidence="3 4">
    <name type="scientific">Phytophthora ramorum</name>
    <name type="common">Sudden oak death agent</name>
    <dbReference type="NCBI Taxonomy" id="164328"/>
    <lineage>
        <taxon>Eukaryota</taxon>
        <taxon>Sar</taxon>
        <taxon>Stramenopiles</taxon>
        <taxon>Oomycota</taxon>
        <taxon>Peronosporomycetes</taxon>
        <taxon>Peronosporales</taxon>
        <taxon>Peronosporaceae</taxon>
        <taxon>Phytophthora</taxon>
    </lineage>
</organism>
<dbReference type="VEuPathDB" id="FungiDB:KRP22_2600"/>
<feature type="domain" description="Cyclic nucleotide-binding" evidence="2">
    <location>
        <begin position="470"/>
        <end position="648"/>
    </location>
</feature>
<feature type="transmembrane region" description="Helical" evidence="1">
    <location>
        <begin position="298"/>
        <end position="322"/>
    </location>
</feature>
<dbReference type="GO" id="GO:0005249">
    <property type="term" value="F:voltage-gated potassium channel activity"/>
    <property type="evidence" value="ECO:0000318"/>
    <property type="project" value="GO_Central"/>
</dbReference>
<dbReference type="Gene3D" id="1.10.287.70">
    <property type="match status" value="1"/>
</dbReference>
<dbReference type="InterPro" id="IPR014710">
    <property type="entry name" value="RmlC-like_jellyroll"/>
</dbReference>
<proteinExistence type="predicted"/>
<dbReference type="Gene3D" id="1.10.287.630">
    <property type="entry name" value="Helix hairpin bin"/>
    <property type="match status" value="1"/>
</dbReference>